<keyword evidence="3" id="KW-1185">Reference proteome</keyword>
<dbReference type="Proteomes" id="UP000215134">
    <property type="component" value="Chromosome 1"/>
</dbReference>
<evidence type="ECO:0000259" key="1">
    <source>
        <dbReference type="Pfam" id="PF00535"/>
    </source>
</evidence>
<dbReference type="InterPro" id="IPR029044">
    <property type="entry name" value="Nucleotide-diphossugar_trans"/>
</dbReference>
<dbReference type="CDD" id="cd00761">
    <property type="entry name" value="Glyco_tranf_GTA_type"/>
    <property type="match status" value="1"/>
</dbReference>
<sequence>MMISNDSVKISVVIPVYNVKKYVKQAVDSILAQSVAPYEVIIVDDGSTDGSGDLLEELYGHLEVVKIVHTTNHGLGEARNEGSRHVTGEFTYYFDSDDIAVPTLLEEFMLAYQRNSDLDIFCFSADSFFDTPNNSNQPLPFYTRKMDKDFPDGVAAFNTLSAYGTFYPNAWMYVFRSNLLSKHDLRFKPIIHEDEEFTPRLFFKAGKVTASNKILFKRRVRAGSIMQSNRNEKNVIGYIESINALELLRSASESKKTKKHLSDRIYTNIITISNIIECGHISLTDDLNVKLVGIKERNKSVLIYLAKLNPRVYRLFYLIKRRLTRPIYA</sequence>
<accession>A0A240BQJ6</accession>
<gene>
    <name evidence="2" type="primary">kfoC_2</name>
    <name evidence="2" type="ORF">SAMEA4384070_01635</name>
</gene>
<dbReference type="InterPro" id="IPR001173">
    <property type="entry name" value="Glyco_trans_2-like"/>
</dbReference>
<dbReference type="PANTHER" id="PTHR43685">
    <property type="entry name" value="GLYCOSYLTRANSFERASE"/>
    <property type="match status" value="1"/>
</dbReference>
<reference evidence="2 3" key="1">
    <citation type="submission" date="2017-06" db="EMBL/GenBank/DDBJ databases">
        <authorList>
            <consortium name="Pathogen Informatics"/>
        </authorList>
    </citation>
    <scope>NUCLEOTIDE SEQUENCE [LARGE SCALE GENOMIC DNA]</scope>
    <source>
        <strain evidence="2 3">NCTC12148</strain>
    </source>
</reference>
<dbReference type="GeneID" id="75026802"/>
<dbReference type="AlphaFoldDB" id="A0A240BQJ6"/>
<protein>
    <submittedName>
        <fullName evidence="2">Chondroitin polymerase</fullName>
    </submittedName>
</protein>
<dbReference type="InterPro" id="IPR050834">
    <property type="entry name" value="Glycosyltransf_2"/>
</dbReference>
<dbReference type="Pfam" id="PF00535">
    <property type="entry name" value="Glycos_transf_2"/>
    <property type="match status" value="1"/>
</dbReference>
<name>A0A240BQJ6_SERFI</name>
<dbReference type="Gene3D" id="3.90.550.10">
    <property type="entry name" value="Spore Coat Polysaccharide Biosynthesis Protein SpsA, Chain A"/>
    <property type="match status" value="1"/>
</dbReference>
<dbReference type="PANTHER" id="PTHR43685:SF2">
    <property type="entry name" value="GLYCOSYLTRANSFERASE 2-LIKE DOMAIN-CONTAINING PROTEIN"/>
    <property type="match status" value="1"/>
</dbReference>
<dbReference type="STRING" id="1411141.GCA_001590885_03286"/>
<dbReference type="KEGG" id="sfj:SAMEA4384070_1635"/>
<feature type="domain" description="Glycosyltransferase 2-like" evidence="1">
    <location>
        <begin position="11"/>
        <end position="151"/>
    </location>
</feature>
<evidence type="ECO:0000313" key="2">
    <source>
        <dbReference type="EMBL" id="SNV97669.1"/>
    </source>
</evidence>
<dbReference type="EMBL" id="LT906479">
    <property type="protein sequence ID" value="SNV97669.1"/>
    <property type="molecule type" value="Genomic_DNA"/>
</dbReference>
<dbReference type="SUPFAM" id="SSF53448">
    <property type="entry name" value="Nucleotide-diphospho-sugar transferases"/>
    <property type="match status" value="1"/>
</dbReference>
<proteinExistence type="predicted"/>
<organism evidence="2 3">
    <name type="scientific">Serratia ficaria</name>
    <dbReference type="NCBI Taxonomy" id="61651"/>
    <lineage>
        <taxon>Bacteria</taxon>
        <taxon>Pseudomonadati</taxon>
        <taxon>Pseudomonadota</taxon>
        <taxon>Gammaproteobacteria</taxon>
        <taxon>Enterobacterales</taxon>
        <taxon>Yersiniaceae</taxon>
        <taxon>Serratia</taxon>
    </lineage>
</organism>
<evidence type="ECO:0000313" key="3">
    <source>
        <dbReference type="Proteomes" id="UP000215134"/>
    </source>
</evidence>
<dbReference type="RefSeq" id="WP_231922134.1">
    <property type="nucleotide sequence ID" value="NZ_CAMIQD010000002.1"/>
</dbReference>